<organism evidence="3 4">
    <name type="scientific">Aspergillus nanangensis</name>
    <dbReference type="NCBI Taxonomy" id="2582783"/>
    <lineage>
        <taxon>Eukaryota</taxon>
        <taxon>Fungi</taxon>
        <taxon>Dikarya</taxon>
        <taxon>Ascomycota</taxon>
        <taxon>Pezizomycotina</taxon>
        <taxon>Eurotiomycetes</taxon>
        <taxon>Eurotiomycetidae</taxon>
        <taxon>Eurotiales</taxon>
        <taxon>Aspergillaceae</taxon>
        <taxon>Aspergillus</taxon>
        <taxon>Aspergillus subgen. Circumdati</taxon>
    </lineage>
</organism>
<evidence type="ECO:0000313" key="4">
    <source>
        <dbReference type="Proteomes" id="UP001194746"/>
    </source>
</evidence>
<feature type="region of interest" description="Disordered" evidence="1">
    <location>
        <begin position="860"/>
        <end position="1206"/>
    </location>
</feature>
<reference evidence="3" key="2">
    <citation type="submission" date="2020-02" db="EMBL/GenBank/DDBJ databases">
        <authorList>
            <person name="Gilchrist C.L.M."/>
            <person name="Chooi Y.-H."/>
        </authorList>
    </citation>
    <scope>NUCLEOTIDE SEQUENCE</scope>
    <source>
        <strain evidence="3">MST-FP2251</strain>
    </source>
</reference>
<dbReference type="EMBL" id="VCAU01000077">
    <property type="protein sequence ID" value="KAF9886415.1"/>
    <property type="molecule type" value="Genomic_DNA"/>
</dbReference>
<dbReference type="Pfam" id="PF24054">
    <property type="entry name" value="DUF7357"/>
    <property type="match status" value="1"/>
</dbReference>
<feature type="compositionally biased region" description="Acidic residues" evidence="1">
    <location>
        <begin position="390"/>
        <end position="408"/>
    </location>
</feature>
<evidence type="ECO:0000313" key="3">
    <source>
        <dbReference type="EMBL" id="KAF9886415.1"/>
    </source>
</evidence>
<protein>
    <recommendedName>
        <fullName evidence="2">DUF7357 domain-containing protein</fullName>
    </recommendedName>
</protein>
<feature type="compositionally biased region" description="Basic and acidic residues" evidence="1">
    <location>
        <begin position="543"/>
        <end position="554"/>
    </location>
</feature>
<feature type="compositionally biased region" description="Polar residues" evidence="1">
    <location>
        <begin position="891"/>
        <end position="901"/>
    </location>
</feature>
<sequence length="1206" mass="132621">MRLHLSIQRHGLPVTRILWTTAPPSLAEQHARNHSSIVPVPASGIASSRAPNALYATGGYTIAQLLEDVNEVVPLETEPAMFDSEYSGQWGLEDYVVEVCGSECLHFMEVEGLLRDGDEVLVRALQISDLRARRLTGRHQISADGRHLIDGVPFGKPFLKRPTSSRPAITIPPRKKRRTSFATWDNMTNYGDEDTEWAPPPPPPVPSVKDISTLPLKETNLDEYEAVGQDDDFEDYHETHEDTGDGTVIRHTIDELEDQASESDSDASDIGDVDLTEELKGLKADMVNVSPMPGSDIVADDPLSLMGYPLRARQSTTTAKPRKSSLAQHVDKSALDEGSRRDSKVVRFGKQGLPASLVTEAAVEPMQSSGDSSDNESTGSSSTSDSNDSGSDESNSDSASDSDSDSSSDSDSNSSSSDSGSDSSSASESEDEEISTLSAKLNPPGQGSARTKKSNQRTKMRRRLSKLKELGRLPPQADFSALRDWEAGNGEWYDSSQPPTSLKDQEKAEFEAKRQQLLRDLESGGVDVSTVSEKENVPPAPPKKTEEYADKSEAPADDDPEEPAPKRRTLDIASSRRLLFGSLGVRTPRSKEDEEVTRKKLAGKVTTFVPRTVARKEPTTPAEQDAPETDLDENWEEKLDLRATECMHDDIELSTPPFPFYQHWDTEASNIIRARKGRGKKRKRKDRIQVYDGDYDQYAEEDSHIDYDNSMLLDNVAEDLENTEQFPEELDEDLPLLPSDLTSVAELAEADLKKESIIAFKILDMSKDTNWQPMVSDYRVAKVHDILDGNVLTLRLAKRDRKCPRDIEDEEEEQDGRLYSGFEMPGYEDEGEDDGFRELPFVDLIEPKLLRTSDVAEVGEASEASIPPVGSAQQNAVPAEAEVACDEFHDQQTTPGPSASRDSQDQHGSAVPQTDGTAELNGFRDKHMKEPSPAIKTPEFTGFHSSSDDDSSESEPESSSDASQDDSDAEGAEEKEAAASTSPIPHPGQVLEKGSPELKLDDNMQPLSSPGSAISIHQMIRHHFRGTSNSSARDSSESAQSVVPNPFYEIEKSYEERRLRRRESTRAKSFGQKDGDTTMDFLSAAEFLSSPTSSPQWVDLPKEEAEEAGEEEEEVVRDSVPQLPPPSQLYSDFIDLTQDSPVGSPGGCDKNSPSLPRGSGWVQKKPPPTRRQTRQSTGARVQTLQEVSISSPKQKKKGKARRGSSG</sequence>
<name>A0AAD4CH66_ASPNN</name>
<dbReference type="Proteomes" id="UP001194746">
    <property type="component" value="Unassembled WGS sequence"/>
</dbReference>
<feature type="compositionally biased region" description="Basic and acidic residues" evidence="1">
    <location>
        <begin position="1049"/>
        <end position="1076"/>
    </location>
</feature>
<feature type="compositionally biased region" description="Basic and acidic residues" evidence="1">
    <location>
        <begin position="503"/>
        <end position="522"/>
    </location>
</feature>
<feature type="compositionally biased region" description="Basic residues" evidence="1">
    <location>
        <begin position="1193"/>
        <end position="1206"/>
    </location>
</feature>
<proteinExistence type="predicted"/>
<evidence type="ECO:0000259" key="2">
    <source>
        <dbReference type="Pfam" id="PF24054"/>
    </source>
</evidence>
<dbReference type="InterPro" id="IPR055781">
    <property type="entry name" value="DUF7357"/>
</dbReference>
<comment type="caution">
    <text evidence="3">The sequence shown here is derived from an EMBL/GenBank/DDBJ whole genome shotgun (WGS) entry which is preliminary data.</text>
</comment>
<accession>A0AAD4CH66</accession>
<feature type="compositionally biased region" description="Basic and acidic residues" evidence="1">
    <location>
        <begin position="329"/>
        <end position="345"/>
    </location>
</feature>
<feature type="compositionally biased region" description="Low complexity" evidence="1">
    <location>
        <begin position="368"/>
        <end position="389"/>
    </location>
</feature>
<feature type="domain" description="DUF7357" evidence="2">
    <location>
        <begin position="1"/>
        <end position="174"/>
    </location>
</feature>
<feature type="region of interest" description="Disordered" evidence="1">
    <location>
        <begin position="609"/>
        <end position="630"/>
    </location>
</feature>
<reference evidence="3" key="1">
    <citation type="journal article" date="2019" name="Beilstein J. Org. Chem.">
        <title>Nanangenines: drimane sesquiterpenoids as the dominant metabolite cohort of a novel Australian fungus, Aspergillus nanangensis.</title>
        <authorList>
            <person name="Lacey H.J."/>
            <person name="Gilchrist C.L.M."/>
            <person name="Crombie A."/>
            <person name="Kalaitzis J.A."/>
            <person name="Vuong D."/>
            <person name="Rutledge P.J."/>
            <person name="Turner P."/>
            <person name="Pitt J.I."/>
            <person name="Lacey E."/>
            <person name="Chooi Y.H."/>
            <person name="Piggott A.M."/>
        </authorList>
    </citation>
    <scope>NUCLEOTIDE SEQUENCE</scope>
    <source>
        <strain evidence="3">MST-FP2251</strain>
    </source>
</reference>
<feature type="compositionally biased region" description="Low complexity" evidence="1">
    <location>
        <begin position="409"/>
        <end position="427"/>
    </location>
</feature>
<feature type="compositionally biased region" description="Acidic residues" evidence="1">
    <location>
        <begin position="948"/>
        <end position="971"/>
    </location>
</feature>
<feature type="compositionally biased region" description="Basic residues" evidence="1">
    <location>
        <begin position="450"/>
        <end position="465"/>
    </location>
</feature>
<evidence type="ECO:0000256" key="1">
    <source>
        <dbReference type="SAM" id="MobiDB-lite"/>
    </source>
</evidence>
<feature type="region of interest" description="Disordered" evidence="1">
    <location>
        <begin position="309"/>
        <end position="573"/>
    </location>
</feature>
<feature type="compositionally biased region" description="Low complexity" evidence="1">
    <location>
        <begin position="1028"/>
        <end position="1041"/>
    </location>
</feature>
<feature type="compositionally biased region" description="Acidic residues" evidence="1">
    <location>
        <begin position="1104"/>
        <end position="1115"/>
    </location>
</feature>
<dbReference type="AlphaFoldDB" id="A0AAD4CH66"/>
<feature type="compositionally biased region" description="Polar residues" evidence="1">
    <location>
        <begin position="1174"/>
        <end position="1187"/>
    </location>
</feature>
<keyword evidence="4" id="KW-1185">Reference proteome</keyword>
<gene>
    <name evidence="3" type="ORF">FE257_011447</name>
</gene>